<evidence type="ECO:0000313" key="3">
    <source>
        <dbReference type="Proteomes" id="UP000637628"/>
    </source>
</evidence>
<gene>
    <name evidence="2" type="ORF">Adu01nite_89300</name>
</gene>
<accession>A0ABQ3ZCR5</accession>
<keyword evidence="3" id="KW-1185">Reference proteome</keyword>
<name>A0ABQ3ZCR5_9ACTN</name>
<comment type="caution">
    <text evidence="2">The sequence shown here is derived from an EMBL/GenBank/DDBJ whole genome shotgun (WGS) entry which is preliminary data.</text>
</comment>
<evidence type="ECO:0000313" key="2">
    <source>
        <dbReference type="EMBL" id="GIE07580.1"/>
    </source>
</evidence>
<evidence type="ECO:0000256" key="1">
    <source>
        <dbReference type="SAM" id="MobiDB-lite"/>
    </source>
</evidence>
<reference evidence="2 3" key="1">
    <citation type="submission" date="2021-01" db="EMBL/GenBank/DDBJ databases">
        <title>Whole genome shotgun sequence of Actinoplanes durhamensis NBRC 14914.</title>
        <authorList>
            <person name="Komaki H."/>
            <person name="Tamura T."/>
        </authorList>
    </citation>
    <scope>NUCLEOTIDE SEQUENCE [LARGE SCALE GENOMIC DNA]</scope>
    <source>
        <strain evidence="2 3">NBRC 14914</strain>
    </source>
</reference>
<dbReference type="EMBL" id="BOML01000084">
    <property type="protein sequence ID" value="GIE07580.1"/>
    <property type="molecule type" value="Genomic_DNA"/>
</dbReference>
<proteinExistence type="predicted"/>
<feature type="region of interest" description="Disordered" evidence="1">
    <location>
        <begin position="1"/>
        <end position="22"/>
    </location>
</feature>
<dbReference type="Proteomes" id="UP000637628">
    <property type="component" value="Unassembled WGS sequence"/>
</dbReference>
<protein>
    <submittedName>
        <fullName evidence="2">Uncharacterized protein</fullName>
    </submittedName>
</protein>
<sequence>MVEQGVAHGREPGVEVGVPDAEPDEFDERAAELFALYLKAERNRVAVRAVVANRRVSNGEFPELVPMNSLLQGSQRLPLVVAAGLPHVYAPPSDLLVLMAQNIDDVG</sequence>
<organism evidence="2 3">
    <name type="scientific">Paractinoplanes durhamensis</name>
    <dbReference type="NCBI Taxonomy" id="113563"/>
    <lineage>
        <taxon>Bacteria</taxon>
        <taxon>Bacillati</taxon>
        <taxon>Actinomycetota</taxon>
        <taxon>Actinomycetes</taxon>
        <taxon>Micromonosporales</taxon>
        <taxon>Micromonosporaceae</taxon>
        <taxon>Paractinoplanes</taxon>
    </lineage>
</organism>